<sequence>KGVGKKSKSAASASSSGVPECVGVAGFARSPSEGEARGEAGDGAYSRLEVLEERLAENGTARTRRGASHRVSGLSYCTGGLPYE</sequence>
<protein>
    <submittedName>
        <fullName evidence="2">Jg11983 protein</fullName>
    </submittedName>
</protein>
<feature type="region of interest" description="Disordered" evidence="1">
    <location>
        <begin position="1"/>
        <end position="44"/>
    </location>
</feature>
<proteinExistence type="predicted"/>
<evidence type="ECO:0000256" key="1">
    <source>
        <dbReference type="SAM" id="MobiDB-lite"/>
    </source>
</evidence>
<dbReference type="EMBL" id="CAKXAJ010019813">
    <property type="protein sequence ID" value="CAH2218847.1"/>
    <property type="molecule type" value="Genomic_DNA"/>
</dbReference>
<feature type="non-terminal residue" evidence="2">
    <location>
        <position position="1"/>
    </location>
</feature>
<evidence type="ECO:0000313" key="3">
    <source>
        <dbReference type="Proteomes" id="UP000838756"/>
    </source>
</evidence>
<evidence type="ECO:0000313" key="2">
    <source>
        <dbReference type="EMBL" id="CAH2218847.1"/>
    </source>
</evidence>
<dbReference type="Proteomes" id="UP000838756">
    <property type="component" value="Unassembled WGS sequence"/>
</dbReference>
<reference evidence="2" key="1">
    <citation type="submission" date="2022-03" db="EMBL/GenBank/DDBJ databases">
        <authorList>
            <person name="Lindestad O."/>
        </authorList>
    </citation>
    <scope>NUCLEOTIDE SEQUENCE</scope>
</reference>
<accession>A0A8S4QYU3</accession>
<keyword evidence="3" id="KW-1185">Reference proteome</keyword>
<gene>
    <name evidence="2" type="primary">jg11983</name>
    <name evidence="2" type="ORF">PAEG_LOCUS6442</name>
</gene>
<dbReference type="AlphaFoldDB" id="A0A8S4QYU3"/>
<name>A0A8S4QYU3_9NEOP</name>
<comment type="caution">
    <text evidence="2">The sequence shown here is derived from an EMBL/GenBank/DDBJ whole genome shotgun (WGS) entry which is preliminary data.</text>
</comment>
<organism evidence="2 3">
    <name type="scientific">Pararge aegeria aegeria</name>
    <dbReference type="NCBI Taxonomy" id="348720"/>
    <lineage>
        <taxon>Eukaryota</taxon>
        <taxon>Metazoa</taxon>
        <taxon>Ecdysozoa</taxon>
        <taxon>Arthropoda</taxon>
        <taxon>Hexapoda</taxon>
        <taxon>Insecta</taxon>
        <taxon>Pterygota</taxon>
        <taxon>Neoptera</taxon>
        <taxon>Endopterygota</taxon>
        <taxon>Lepidoptera</taxon>
        <taxon>Glossata</taxon>
        <taxon>Ditrysia</taxon>
        <taxon>Papilionoidea</taxon>
        <taxon>Nymphalidae</taxon>
        <taxon>Satyrinae</taxon>
        <taxon>Satyrini</taxon>
        <taxon>Parargina</taxon>
        <taxon>Pararge</taxon>
    </lineage>
</organism>